<dbReference type="InterPro" id="IPR029069">
    <property type="entry name" value="HotDog_dom_sf"/>
</dbReference>
<evidence type="ECO:0000313" key="4">
    <source>
        <dbReference type="EMBL" id="QCC52887.1"/>
    </source>
</evidence>
<dbReference type="InterPro" id="IPR000644">
    <property type="entry name" value="CBS_dom"/>
</dbReference>
<sequence length="294" mass="31284">MFVPLVREVMSGPVETVTAAVSAREAATRLRDRDIGSLVVVEDGRPVGIVTRTDVVALFAAGSDGDTLSVGEMMSENPVTIGPDATVTVAAETLSEHDVSKLPVVEDGELVGIVTTTDLADYVSTGAMEPTASVEPQRHRYRPDTAYECEDWYFQSYGTEDGLGVGDRATFAKTITDEDVQAFADASGDTNRVHLEADFAAKTRFGERIAHGTLVSGLISAALARLPGLIIYLSQQVTFRGPVSLGECVTAHCTVVEDLGRSRYRLETSVETDAGETVVEGQATVLADPLPEES</sequence>
<accession>A0A4D6HJI5</accession>
<name>A0A4D6HJI5_9EURY</name>
<feature type="domain" description="CBS" evidence="3">
    <location>
        <begin position="10"/>
        <end position="67"/>
    </location>
</feature>
<dbReference type="Pfam" id="PF00571">
    <property type="entry name" value="CBS"/>
    <property type="match status" value="2"/>
</dbReference>
<feature type="domain" description="CBS" evidence="3">
    <location>
        <begin position="74"/>
        <end position="131"/>
    </location>
</feature>
<gene>
    <name evidence="4" type="ORF">DV733_06345</name>
</gene>
<keyword evidence="5" id="KW-1185">Reference proteome</keyword>
<evidence type="ECO:0000259" key="3">
    <source>
        <dbReference type="PROSITE" id="PS51371"/>
    </source>
</evidence>
<dbReference type="PANTHER" id="PTHR43080:SF2">
    <property type="entry name" value="CBS DOMAIN-CONTAINING PROTEIN"/>
    <property type="match status" value="1"/>
</dbReference>
<dbReference type="Pfam" id="PF01575">
    <property type="entry name" value="MaoC_dehydratas"/>
    <property type="match status" value="1"/>
</dbReference>
<reference evidence="4 5" key="1">
    <citation type="journal article" date="2019" name="Nat. Commun.">
        <title>A new type of DNA phosphorothioation-based antiviral system in archaea.</title>
        <authorList>
            <person name="Xiong L."/>
            <person name="Liu S."/>
            <person name="Chen S."/>
            <person name="Xiao Y."/>
            <person name="Zhu B."/>
            <person name="Gao Y."/>
            <person name="Zhang Y."/>
            <person name="Chen B."/>
            <person name="Luo J."/>
            <person name="Deng Z."/>
            <person name="Chen X."/>
            <person name="Wang L."/>
            <person name="Chen S."/>
        </authorList>
    </citation>
    <scope>NUCLEOTIDE SEQUENCE [LARGE SCALE GENOMIC DNA]</scope>
    <source>
        <strain evidence="4 5">CBA1105</strain>
    </source>
</reference>
<dbReference type="Gene3D" id="3.10.129.10">
    <property type="entry name" value="Hotdog Thioesterase"/>
    <property type="match status" value="1"/>
</dbReference>
<dbReference type="STRING" id="1457250.GCA_000755225_00218"/>
<dbReference type="SMART" id="SM00116">
    <property type="entry name" value="CBS"/>
    <property type="match status" value="2"/>
</dbReference>
<dbReference type="OrthoDB" id="51509at2157"/>
<dbReference type="SUPFAM" id="SSF54631">
    <property type="entry name" value="CBS-domain pair"/>
    <property type="match status" value="1"/>
</dbReference>
<dbReference type="SUPFAM" id="SSF54637">
    <property type="entry name" value="Thioesterase/thiol ester dehydrase-isomerase"/>
    <property type="match status" value="1"/>
</dbReference>
<proteinExistence type="predicted"/>
<dbReference type="CDD" id="cd09836">
    <property type="entry name" value="CBS_pair_arch"/>
    <property type="match status" value="1"/>
</dbReference>
<dbReference type="EMBL" id="CP031310">
    <property type="protein sequence ID" value="QCC52887.1"/>
    <property type="molecule type" value="Genomic_DNA"/>
</dbReference>
<keyword evidence="1 2" id="KW-0129">CBS domain</keyword>
<dbReference type="Gene3D" id="3.10.580.10">
    <property type="entry name" value="CBS-domain"/>
    <property type="match status" value="1"/>
</dbReference>
<dbReference type="InterPro" id="IPR002539">
    <property type="entry name" value="MaoC-like_dom"/>
</dbReference>
<dbReference type="GeneID" id="39847467"/>
<evidence type="ECO:0000256" key="2">
    <source>
        <dbReference type="PROSITE-ProRule" id="PRU00703"/>
    </source>
</evidence>
<dbReference type="InterPro" id="IPR046342">
    <property type="entry name" value="CBS_dom_sf"/>
</dbReference>
<dbReference type="CDD" id="cd03449">
    <property type="entry name" value="R_hydratase"/>
    <property type="match status" value="1"/>
</dbReference>
<dbReference type="RefSeq" id="WP_049995654.1">
    <property type="nucleotide sequence ID" value="NZ_CP031310.1"/>
</dbReference>
<protein>
    <submittedName>
        <fullName evidence="4">CBS domain-containing protein</fullName>
    </submittedName>
</protein>
<organism evidence="4 5">
    <name type="scientific">Halapricum salinum</name>
    <dbReference type="NCBI Taxonomy" id="1457250"/>
    <lineage>
        <taxon>Archaea</taxon>
        <taxon>Methanobacteriati</taxon>
        <taxon>Methanobacteriota</taxon>
        <taxon>Stenosarchaea group</taxon>
        <taxon>Halobacteria</taxon>
        <taxon>Halobacteriales</taxon>
        <taxon>Haloarculaceae</taxon>
        <taxon>Halapricum</taxon>
    </lineage>
</organism>
<evidence type="ECO:0000313" key="5">
    <source>
        <dbReference type="Proteomes" id="UP000296706"/>
    </source>
</evidence>
<dbReference type="PANTHER" id="PTHR43080">
    <property type="entry name" value="CBS DOMAIN-CONTAINING PROTEIN CBSX3, MITOCHONDRIAL"/>
    <property type="match status" value="1"/>
</dbReference>
<dbReference type="AlphaFoldDB" id="A0A4D6HJI5"/>
<dbReference type="PROSITE" id="PS51371">
    <property type="entry name" value="CBS"/>
    <property type="match status" value="2"/>
</dbReference>
<dbReference type="KEGG" id="hsn:DV733_06345"/>
<evidence type="ECO:0000256" key="1">
    <source>
        <dbReference type="ARBA" id="ARBA00023122"/>
    </source>
</evidence>
<dbReference type="InterPro" id="IPR051257">
    <property type="entry name" value="Diverse_CBS-Domain"/>
</dbReference>
<dbReference type="Proteomes" id="UP000296706">
    <property type="component" value="Chromosome"/>
</dbReference>